<feature type="non-terminal residue" evidence="4">
    <location>
        <position position="1"/>
    </location>
</feature>
<accession>X0ZPJ5</accession>
<proteinExistence type="inferred from homology"/>
<evidence type="ECO:0000313" key="4">
    <source>
        <dbReference type="EMBL" id="GAG50126.1"/>
    </source>
</evidence>
<comment type="caution">
    <text evidence="4">The sequence shown here is derived from an EMBL/GenBank/DDBJ whole genome shotgun (WGS) entry which is preliminary data.</text>
</comment>
<evidence type="ECO:0000256" key="2">
    <source>
        <dbReference type="ARBA" id="ARBA00022801"/>
    </source>
</evidence>
<dbReference type="GO" id="GO:0005829">
    <property type="term" value="C:cytosol"/>
    <property type="evidence" value="ECO:0007669"/>
    <property type="project" value="TreeGrafter"/>
</dbReference>
<protein>
    <recommendedName>
        <fullName evidence="5">Glycosyl hydrolase family protein</fullName>
    </recommendedName>
</protein>
<dbReference type="PANTHER" id="PTHR10353:SF36">
    <property type="entry name" value="LP05116P"/>
    <property type="match status" value="1"/>
</dbReference>
<dbReference type="InterPro" id="IPR017853">
    <property type="entry name" value="GH"/>
</dbReference>
<name>X0ZPJ5_9ZZZZ</name>
<dbReference type="PANTHER" id="PTHR10353">
    <property type="entry name" value="GLYCOSYL HYDROLASE"/>
    <property type="match status" value="1"/>
</dbReference>
<dbReference type="Pfam" id="PF00232">
    <property type="entry name" value="Glyco_hydro_1"/>
    <property type="match status" value="1"/>
</dbReference>
<organism evidence="4">
    <name type="scientific">marine sediment metagenome</name>
    <dbReference type="NCBI Taxonomy" id="412755"/>
    <lineage>
        <taxon>unclassified sequences</taxon>
        <taxon>metagenomes</taxon>
        <taxon>ecological metagenomes</taxon>
    </lineage>
</organism>
<reference evidence="4" key="1">
    <citation type="journal article" date="2014" name="Front. Microbiol.">
        <title>High frequency of phylogenetically diverse reductive dehalogenase-homologous genes in deep subseafloor sedimentary metagenomes.</title>
        <authorList>
            <person name="Kawai M."/>
            <person name="Futagami T."/>
            <person name="Toyoda A."/>
            <person name="Takaki Y."/>
            <person name="Nishi S."/>
            <person name="Hori S."/>
            <person name="Arai W."/>
            <person name="Tsubouchi T."/>
            <person name="Morono Y."/>
            <person name="Uchiyama I."/>
            <person name="Ito T."/>
            <person name="Fujiyama A."/>
            <person name="Inagaki F."/>
            <person name="Takami H."/>
        </authorList>
    </citation>
    <scope>NUCLEOTIDE SEQUENCE</scope>
    <source>
        <strain evidence="4">Expedition CK06-06</strain>
    </source>
</reference>
<sequence length="74" mass="8498">SYLRQHIAAAHRAIQQGVPLKGYFLWSLMDNFEWGHGYSRRFGIVYVDFCTQRRIPKDSAAYYASVVAENAVEA</sequence>
<dbReference type="SUPFAM" id="SSF51445">
    <property type="entry name" value="(Trans)glycosidases"/>
    <property type="match status" value="1"/>
</dbReference>
<dbReference type="PRINTS" id="PR00131">
    <property type="entry name" value="GLHYDRLASE1"/>
</dbReference>
<evidence type="ECO:0008006" key="5">
    <source>
        <dbReference type="Google" id="ProtNLM"/>
    </source>
</evidence>
<evidence type="ECO:0000256" key="3">
    <source>
        <dbReference type="ARBA" id="ARBA00023295"/>
    </source>
</evidence>
<dbReference type="GO" id="GO:0016052">
    <property type="term" value="P:carbohydrate catabolic process"/>
    <property type="evidence" value="ECO:0007669"/>
    <property type="project" value="TreeGrafter"/>
</dbReference>
<dbReference type="AlphaFoldDB" id="X0ZPJ5"/>
<gene>
    <name evidence="4" type="ORF">S01H1_75545</name>
</gene>
<dbReference type="GO" id="GO:0008422">
    <property type="term" value="F:beta-glucosidase activity"/>
    <property type="evidence" value="ECO:0007669"/>
    <property type="project" value="TreeGrafter"/>
</dbReference>
<dbReference type="InterPro" id="IPR001360">
    <property type="entry name" value="Glyco_hydro_1"/>
</dbReference>
<dbReference type="EMBL" id="BARS01050631">
    <property type="protein sequence ID" value="GAG50126.1"/>
    <property type="molecule type" value="Genomic_DNA"/>
</dbReference>
<keyword evidence="2" id="KW-0378">Hydrolase</keyword>
<dbReference type="Gene3D" id="3.20.20.80">
    <property type="entry name" value="Glycosidases"/>
    <property type="match status" value="1"/>
</dbReference>
<evidence type="ECO:0000256" key="1">
    <source>
        <dbReference type="ARBA" id="ARBA00010838"/>
    </source>
</evidence>
<comment type="similarity">
    <text evidence="1">Belongs to the glycosyl hydrolase 1 family.</text>
</comment>
<keyword evidence="3" id="KW-0326">Glycosidase</keyword>